<reference evidence="3" key="1">
    <citation type="submission" date="2016-03" db="EMBL/GenBank/DDBJ databases">
        <title>Novel chaperonins are prevalent in the virioplankton and link to viral biology and ecology.</title>
        <authorList>
            <person name="Marine R.L."/>
            <person name="Nasko D.J."/>
            <person name="Polson S.W."/>
            <person name="Wommack K.E."/>
        </authorList>
    </citation>
    <scope>NUCLEOTIDE SEQUENCE</scope>
</reference>
<dbReference type="Gene3D" id="2.30.33.40">
    <property type="entry name" value="GroES chaperonin"/>
    <property type="match status" value="1"/>
</dbReference>
<dbReference type="InterPro" id="IPR020818">
    <property type="entry name" value="Chaperonin_GroES"/>
</dbReference>
<dbReference type="InterPro" id="IPR011032">
    <property type="entry name" value="GroES-like_sf"/>
</dbReference>
<accession>A0A221S2K2</accession>
<dbReference type="Pfam" id="PF00166">
    <property type="entry name" value="Cpn10"/>
    <property type="match status" value="1"/>
</dbReference>
<protein>
    <submittedName>
        <fullName evidence="3">Co-chaperonin GroES</fullName>
    </submittedName>
</protein>
<organism evidence="3">
    <name type="scientific">uncultured virus</name>
    <dbReference type="NCBI Taxonomy" id="340016"/>
    <lineage>
        <taxon>Viruses</taxon>
        <taxon>environmental samples</taxon>
    </lineage>
</organism>
<keyword evidence="2" id="KW-0175">Coiled coil</keyword>
<name>A0A221S2K2_9VIRU</name>
<dbReference type="CDD" id="cd00320">
    <property type="entry name" value="cpn10"/>
    <property type="match status" value="1"/>
</dbReference>
<proteinExistence type="predicted"/>
<sequence length="165" mass="18553">MIEVPGYLAKELEAEKKAKEAEAAKAEAEKEEGVDKMYVEPKARVLDPSKADKSMIDRMPNPTGWRMLILPYRGKAKTDGGIYIPDKILDDGQIQTVVGYVLKQGPLVYADTEKFPDGPWCKEKDWVVFARYAGSRFRIDGGEVRILNDDEILATIDDPEDIISF</sequence>
<dbReference type="GO" id="GO:0044183">
    <property type="term" value="F:protein folding chaperone"/>
    <property type="evidence" value="ECO:0007669"/>
    <property type="project" value="InterPro"/>
</dbReference>
<gene>
    <name evidence="3" type="primary">groES</name>
</gene>
<dbReference type="InterPro" id="IPR037124">
    <property type="entry name" value="Chaperonin_GroES_sf"/>
</dbReference>
<keyword evidence="1" id="KW-0143">Chaperone</keyword>
<dbReference type="GO" id="GO:0005524">
    <property type="term" value="F:ATP binding"/>
    <property type="evidence" value="ECO:0007669"/>
    <property type="project" value="InterPro"/>
</dbReference>
<dbReference type="EMBL" id="KU970527">
    <property type="protein sequence ID" value="ASN63121.1"/>
    <property type="molecule type" value="Genomic_DNA"/>
</dbReference>
<dbReference type="SUPFAM" id="SSF50129">
    <property type="entry name" value="GroES-like"/>
    <property type="match status" value="1"/>
</dbReference>
<evidence type="ECO:0000313" key="3">
    <source>
        <dbReference type="EMBL" id="ASN63121.1"/>
    </source>
</evidence>
<evidence type="ECO:0000256" key="2">
    <source>
        <dbReference type="SAM" id="Coils"/>
    </source>
</evidence>
<evidence type="ECO:0000256" key="1">
    <source>
        <dbReference type="ARBA" id="ARBA00023186"/>
    </source>
</evidence>
<feature type="coiled-coil region" evidence="2">
    <location>
        <begin position="7"/>
        <end position="36"/>
    </location>
</feature>